<protein>
    <submittedName>
        <fullName evidence="1">Uncharacterized protein</fullName>
    </submittedName>
</protein>
<evidence type="ECO:0000313" key="2">
    <source>
        <dbReference type="Proteomes" id="UP000838748"/>
    </source>
</evidence>
<evidence type="ECO:0000313" key="1">
    <source>
        <dbReference type="EMBL" id="CAH0536575.1"/>
    </source>
</evidence>
<dbReference type="RefSeq" id="WP_290368735.1">
    <property type="nucleotide sequence ID" value="NZ_CAKLDM010000001.1"/>
</dbReference>
<accession>A0ABN8E0I6</accession>
<reference evidence="1" key="1">
    <citation type="submission" date="2021-11" db="EMBL/GenBank/DDBJ databases">
        <authorList>
            <person name="Rodrigo-Torres L."/>
            <person name="Arahal R. D."/>
            <person name="Lucena T."/>
        </authorList>
    </citation>
    <scope>NUCLEOTIDE SEQUENCE</scope>
    <source>
        <strain evidence="1">CECT 7928</strain>
    </source>
</reference>
<name>A0ABN8E0I6_9VIBR</name>
<dbReference type="EMBL" id="CAKLDM010000001">
    <property type="protein sequence ID" value="CAH0536575.1"/>
    <property type="molecule type" value="Genomic_DNA"/>
</dbReference>
<comment type="caution">
    <text evidence="1">The sequence shown here is derived from an EMBL/GenBank/DDBJ whole genome shotgun (WGS) entry which is preliminary data.</text>
</comment>
<gene>
    <name evidence="1" type="ORF">VMF7928_00528</name>
</gene>
<proteinExistence type="predicted"/>
<keyword evidence="2" id="KW-1185">Reference proteome</keyword>
<dbReference type="Proteomes" id="UP000838748">
    <property type="component" value="Unassembled WGS sequence"/>
</dbReference>
<sequence length="44" mass="5228">MSVNTDKSQDLNDEHEHFYELWDSTFMLDNDSTELPLNLDESHD</sequence>
<organism evidence="1 2">
    <name type="scientific">Vibrio marisflavi CECT 7928</name>
    <dbReference type="NCBI Taxonomy" id="634439"/>
    <lineage>
        <taxon>Bacteria</taxon>
        <taxon>Pseudomonadati</taxon>
        <taxon>Pseudomonadota</taxon>
        <taxon>Gammaproteobacteria</taxon>
        <taxon>Vibrionales</taxon>
        <taxon>Vibrionaceae</taxon>
        <taxon>Vibrio</taxon>
    </lineage>
</organism>